<keyword evidence="3 8" id="KW-0812">Transmembrane</keyword>
<dbReference type="Pfam" id="PF00168">
    <property type="entry name" value="C2"/>
    <property type="match status" value="3"/>
</dbReference>
<gene>
    <name evidence="10" type="ORF">RDI58_028073</name>
</gene>
<organism evidence="10 11">
    <name type="scientific">Solanum bulbocastanum</name>
    <name type="common">Wild potato</name>
    <dbReference type="NCBI Taxonomy" id="147425"/>
    <lineage>
        <taxon>Eukaryota</taxon>
        <taxon>Viridiplantae</taxon>
        <taxon>Streptophyta</taxon>
        <taxon>Embryophyta</taxon>
        <taxon>Tracheophyta</taxon>
        <taxon>Spermatophyta</taxon>
        <taxon>Magnoliopsida</taxon>
        <taxon>eudicotyledons</taxon>
        <taxon>Gunneridae</taxon>
        <taxon>Pentapetalae</taxon>
        <taxon>asterids</taxon>
        <taxon>lamiids</taxon>
        <taxon>Solanales</taxon>
        <taxon>Solanaceae</taxon>
        <taxon>Solanoideae</taxon>
        <taxon>Solaneae</taxon>
        <taxon>Solanum</taxon>
    </lineage>
</organism>
<dbReference type="GO" id="GO:0016020">
    <property type="term" value="C:membrane"/>
    <property type="evidence" value="ECO:0007669"/>
    <property type="project" value="UniProtKB-SubCell"/>
</dbReference>
<dbReference type="CDD" id="cd08379">
    <property type="entry name" value="C2D_MCTP_PRT_plant"/>
    <property type="match status" value="1"/>
</dbReference>
<evidence type="ECO:0000256" key="5">
    <source>
        <dbReference type="ARBA" id="ARBA00022837"/>
    </source>
</evidence>
<keyword evidence="11" id="KW-1185">Reference proteome</keyword>
<name>A0AAN8SPM8_SOLBU</name>
<feature type="domain" description="C2" evidence="9">
    <location>
        <begin position="164"/>
        <end position="288"/>
    </location>
</feature>
<dbReference type="Gene3D" id="2.60.40.150">
    <property type="entry name" value="C2 domain"/>
    <property type="match status" value="3"/>
</dbReference>
<dbReference type="EMBL" id="JBANQN010000012">
    <property type="protein sequence ID" value="KAK6772835.1"/>
    <property type="molecule type" value="Genomic_DNA"/>
</dbReference>
<dbReference type="Pfam" id="PF08372">
    <property type="entry name" value="PRT_C"/>
    <property type="match status" value="1"/>
</dbReference>
<evidence type="ECO:0000256" key="6">
    <source>
        <dbReference type="ARBA" id="ARBA00022989"/>
    </source>
</evidence>
<dbReference type="InterPro" id="IPR047258">
    <property type="entry name" value="C2C_MCTP_PRT_plant"/>
</dbReference>
<evidence type="ECO:0000313" key="11">
    <source>
        <dbReference type="Proteomes" id="UP001371456"/>
    </source>
</evidence>
<dbReference type="SUPFAM" id="SSF49562">
    <property type="entry name" value="C2 domain (Calcium/lipid-binding domain, CaLB)"/>
    <property type="match status" value="3"/>
</dbReference>
<dbReference type="CDD" id="cd08378">
    <property type="entry name" value="C2B_MCTP_PRT_plant"/>
    <property type="match status" value="1"/>
</dbReference>
<evidence type="ECO:0000256" key="4">
    <source>
        <dbReference type="ARBA" id="ARBA00022737"/>
    </source>
</evidence>
<sequence>MLRPPQEDFVGGKVNGDMLTSTFDLVEQMLYLYVRVVKAKDLPWKDVDPYVEVRLGNYSGTTRHFVKKMNPEWNQVFAFSMVQIQVSVLELNVKDKDDSVGRVMFDLNEIPKRVPPDSPLAPQWYRLEDGSGSKVKGELMLAVWMGTQADEAFPESWHSDAATVSGADALANIRSKVYLSPKLWYLRVNVIEAQDLIPVDRSRFPEVYVKAILGNQELRSKVSGSKTVNPIWNEDLIFVAAEPFEEPLILSVEDRVAPNKDVILGICLIHLQYIERRLDDRPMNSKWYNLEKHVIVEGEKEEEINFASRIHVSLYLEGGHHVLDEPIDYSSGDLRPTAKQLQKSSIGGLELGILNAQGLPLMKTKDGRASTDAYCVAKYGHKWVQTRTIIDSLAPKWNEQYTWEVFDPCTVITIGVFDNCHLHGGGQARDSRIGKLRIRLSAFETDRAYSLSYPLLVFQPTGVKKMGEIHLAVRFTFSSLMNMMHLFSQPLLPKMHYTHPLIVEGNWNDKQIKMDKLRYQASQMVSMWLSRAEPPLRKEIVEYMLDVKSDMWSMRKIRANFLRNMNVLRGLITIRKWFYQICSWKNPITTLVIHVLYLILVLYPRCILPTIFLSLSLIVGWNYRYRPRHPPYMDIRLSCADGAHPDELDEEFDTFPTSRRIHTVRIRYDRLKSVAGSIQNVAGDVANQLERLDSLVSWRDPTATKLFVISCLIAVIVLYFMGFRVVTLVTGFYHNVEFCRGHCVDLLQQPVEKVASSQIPSEVIEVCP</sequence>
<keyword evidence="5" id="KW-0106">Calcium</keyword>
<dbReference type="InterPro" id="IPR047259">
    <property type="entry name" value="QUIRKY-like"/>
</dbReference>
<dbReference type="SMART" id="SM00239">
    <property type="entry name" value="C2"/>
    <property type="match status" value="3"/>
</dbReference>
<accession>A0AAN8SPM8</accession>
<feature type="transmembrane region" description="Helical" evidence="8">
    <location>
        <begin position="595"/>
        <end position="623"/>
    </location>
</feature>
<dbReference type="FunFam" id="2.60.40.150:FF:000090">
    <property type="entry name" value="C2 domain-containing protein"/>
    <property type="match status" value="1"/>
</dbReference>
<dbReference type="FunFam" id="2.60.40.150:FF:000128">
    <property type="entry name" value="C2 domain-containing protein"/>
    <property type="match status" value="1"/>
</dbReference>
<dbReference type="InterPro" id="IPR013583">
    <property type="entry name" value="MCTP_C"/>
</dbReference>
<comment type="similarity">
    <text evidence="2">Belongs to the MCTP family.</text>
</comment>
<dbReference type="FunFam" id="2.60.40.150:FF:000119">
    <property type="entry name" value="C2 domain-containing protein"/>
    <property type="match status" value="1"/>
</dbReference>
<evidence type="ECO:0000256" key="2">
    <source>
        <dbReference type="ARBA" id="ARBA00007923"/>
    </source>
</evidence>
<dbReference type="Proteomes" id="UP001371456">
    <property type="component" value="Unassembled WGS sequence"/>
</dbReference>
<protein>
    <recommendedName>
        <fullName evidence="9">C2 domain-containing protein</fullName>
    </recommendedName>
</protein>
<dbReference type="PANTHER" id="PTHR31425:SF50">
    <property type="entry name" value="FT-INTERACTING PROTEIN 3-RELATED"/>
    <property type="match status" value="1"/>
</dbReference>
<dbReference type="InterPro" id="IPR000008">
    <property type="entry name" value="C2_dom"/>
</dbReference>
<feature type="domain" description="C2" evidence="9">
    <location>
        <begin position="330"/>
        <end position="453"/>
    </location>
</feature>
<evidence type="ECO:0000313" key="10">
    <source>
        <dbReference type="EMBL" id="KAK6772835.1"/>
    </source>
</evidence>
<evidence type="ECO:0000256" key="1">
    <source>
        <dbReference type="ARBA" id="ARBA00004141"/>
    </source>
</evidence>
<dbReference type="CDD" id="cd04019">
    <property type="entry name" value="C2C_MCTP_PRT_plant"/>
    <property type="match status" value="1"/>
</dbReference>
<keyword evidence="7 8" id="KW-0472">Membrane</keyword>
<reference evidence="10 11" key="1">
    <citation type="submission" date="2024-02" db="EMBL/GenBank/DDBJ databases">
        <title>de novo genome assembly of Solanum bulbocastanum strain 11H21.</title>
        <authorList>
            <person name="Hosaka A.J."/>
        </authorList>
    </citation>
    <scope>NUCLEOTIDE SEQUENCE [LARGE SCALE GENOMIC DNA]</scope>
    <source>
        <tissue evidence="10">Young leaves</tissue>
    </source>
</reference>
<evidence type="ECO:0000256" key="3">
    <source>
        <dbReference type="ARBA" id="ARBA00022692"/>
    </source>
</evidence>
<evidence type="ECO:0000259" key="9">
    <source>
        <dbReference type="PROSITE" id="PS50004"/>
    </source>
</evidence>
<feature type="domain" description="C2" evidence="9">
    <location>
        <begin position="13"/>
        <end position="125"/>
    </location>
</feature>
<keyword evidence="6 8" id="KW-1133">Transmembrane helix</keyword>
<comment type="subcellular location">
    <subcellularLocation>
        <location evidence="1">Membrane</location>
        <topology evidence="1">Multi-pass membrane protein</topology>
    </subcellularLocation>
</comment>
<proteinExistence type="inferred from homology"/>
<comment type="caution">
    <text evidence="10">The sequence shown here is derived from an EMBL/GenBank/DDBJ whole genome shotgun (WGS) entry which is preliminary data.</text>
</comment>
<dbReference type="InterPro" id="IPR047257">
    <property type="entry name" value="C2B_MCTP_PRT_plant"/>
</dbReference>
<dbReference type="AlphaFoldDB" id="A0AAN8SPM8"/>
<evidence type="ECO:0000256" key="8">
    <source>
        <dbReference type="SAM" id="Phobius"/>
    </source>
</evidence>
<keyword evidence="4" id="KW-0677">Repeat</keyword>
<feature type="transmembrane region" description="Helical" evidence="8">
    <location>
        <begin position="706"/>
        <end position="733"/>
    </location>
</feature>
<dbReference type="PANTHER" id="PTHR31425">
    <property type="entry name" value="PHOSPHORIBOSYLANTHRANILATE TRANSFERASE ISOFORM 1"/>
    <property type="match status" value="1"/>
</dbReference>
<evidence type="ECO:0000256" key="7">
    <source>
        <dbReference type="ARBA" id="ARBA00023136"/>
    </source>
</evidence>
<dbReference type="InterPro" id="IPR035892">
    <property type="entry name" value="C2_domain_sf"/>
</dbReference>
<dbReference type="InterPro" id="IPR047255">
    <property type="entry name" value="C2D_MCTP_PRT_plant"/>
</dbReference>
<dbReference type="PROSITE" id="PS50004">
    <property type="entry name" value="C2"/>
    <property type="match status" value="3"/>
</dbReference>